<accession>A0A1D3L5X7</accession>
<gene>
    <name evidence="2" type="ORF">PBSP11A_000488300</name>
</gene>
<keyword evidence="1" id="KW-1133">Transmembrane helix</keyword>
<evidence type="ECO:0000256" key="1">
    <source>
        <dbReference type="SAM" id="Phobius"/>
    </source>
</evidence>
<proteinExistence type="predicted"/>
<reference evidence="2 3" key="1">
    <citation type="submission" date="2016-08" db="EMBL/GenBank/DDBJ databases">
        <authorList>
            <consortium name="Pathogen Informatics"/>
        </authorList>
    </citation>
    <scope>NUCLEOTIDE SEQUENCE [LARGE SCALE GENOMIC DNA]</scope>
    <source>
        <strain evidence="2 3">SP11 Antwerpcl1</strain>
    </source>
</reference>
<dbReference type="VEuPathDB" id="PlasmoDB:PBANKA_0700541"/>
<name>A0A1D3L5X7_PLABE</name>
<organism evidence="2 3">
    <name type="scientific">Plasmodium berghei</name>
    <dbReference type="NCBI Taxonomy" id="5821"/>
    <lineage>
        <taxon>Eukaryota</taxon>
        <taxon>Sar</taxon>
        <taxon>Alveolata</taxon>
        <taxon>Apicomplexa</taxon>
        <taxon>Aconoidasida</taxon>
        <taxon>Haemosporida</taxon>
        <taxon>Plasmodiidae</taxon>
        <taxon>Plasmodium</taxon>
        <taxon>Plasmodium (Vinckeia)</taxon>
    </lineage>
</organism>
<dbReference type="EMBL" id="FMII01000001">
    <property type="protein sequence ID" value="SCL81272.1"/>
    <property type="molecule type" value="Genomic_DNA"/>
</dbReference>
<dbReference type="InterPro" id="IPR006477">
    <property type="entry name" value="Yir_bir_cir"/>
</dbReference>
<sequence>MNDHVCRRFLFVRSWFPDKLDKNKNYQFLKDEYFNKYCSNQKCDSDLEKINAVCLTLFNELFGKSSLFSKHNNVNIVDYIIIWLSYMLNLKNNDGSNNLEYFNKTYINNDENYKKPITDVTEYGSYKDLINNKKEFMDISSEKMSKLYILFKILCNMYTDFDENTSYCAGCSENADKFVAKYYELNNDSSITSNSSYNDLLSTLSNDYNNFKNYCNSKGDKCKDYPDLLTIEKIKTSAQGYKQISEQLYTHGSNQISEQLPTQGSEITSSSSIGNKLFTVLSIFGAIAFFLGIGYKVNNKELKNDFHYIYGSVNKKIIRLLFLY</sequence>
<evidence type="ECO:0000313" key="3">
    <source>
        <dbReference type="Proteomes" id="UP000219860"/>
    </source>
</evidence>
<dbReference type="Pfam" id="PF06022">
    <property type="entry name" value="Cir_Bir_Yir"/>
    <property type="match status" value="1"/>
</dbReference>
<evidence type="ECO:0000313" key="2">
    <source>
        <dbReference type="EMBL" id="SCL81272.1"/>
    </source>
</evidence>
<dbReference type="AlphaFoldDB" id="A0A1D3L5X7"/>
<keyword evidence="1" id="KW-0812">Transmembrane</keyword>
<protein>
    <submittedName>
        <fullName evidence="2">BIR protein</fullName>
    </submittedName>
</protein>
<keyword evidence="1" id="KW-0472">Membrane</keyword>
<feature type="transmembrane region" description="Helical" evidence="1">
    <location>
        <begin position="277"/>
        <end position="295"/>
    </location>
</feature>
<dbReference type="NCBIfam" id="TIGR01590">
    <property type="entry name" value="yir-bir-cir_Pla"/>
    <property type="match status" value="1"/>
</dbReference>
<dbReference type="Proteomes" id="UP000219860">
    <property type="component" value="Unassembled WGS sequence"/>
</dbReference>